<reference evidence="3 4" key="1">
    <citation type="submission" date="2019-09" db="EMBL/GenBank/DDBJ databases">
        <title>Actinomadura physcomitrii sp. nov., a novel actinomycete isolated from moss [Physcomitrium sphaericum (Ludw) Fuernr].</title>
        <authorList>
            <person name="Liu C."/>
            <person name="Zhuang X."/>
        </authorList>
    </citation>
    <scope>NUCLEOTIDE SEQUENCE [LARGE SCALE GENOMIC DNA]</scope>
    <source>
        <strain evidence="3 4">CYP1-1B</strain>
    </source>
</reference>
<dbReference type="InterPro" id="IPR012914">
    <property type="entry name" value="PucR_dom"/>
</dbReference>
<dbReference type="Proteomes" id="UP000483004">
    <property type="component" value="Unassembled WGS sequence"/>
</dbReference>
<sequence length="350" mass="37044">MTSDPAMPRLTVRHLLEVPRFRLRLVAGAAGLDRPIRSAHSTELLDPAPYLRGHEVVLTAGSSLRDADACAAFAASVKAGRAGAIGYGVGDVTEAVPEALRRHCDRLGLPLVEVPAGIPFLGFTEWFAERLASTREEWDEREEIGRLLYEIQHGLAPPETLCAQVEEAGLDPALLVAVAMPAADAPDAAGASGVLGLDGDVALLITGDEYAGTDVAGIGSPGPLADLPRSLAEARAALDAARRTGDVVHAAGLATFRALLGRLDREQLAPFADQIARPLADYDDMHGGRLVETLRVFLDRGGAVGPTARALSLHPSTLRHRLSRVQALTGRDPLDFEDRAALAIAIWTAR</sequence>
<evidence type="ECO:0000313" key="4">
    <source>
        <dbReference type="Proteomes" id="UP000483004"/>
    </source>
</evidence>
<evidence type="ECO:0000259" key="2">
    <source>
        <dbReference type="Pfam" id="PF13556"/>
    </source>
</evidence>
<protein>
    <submittedName>
        <fullName evidence="3">PucR family transcriptional regulator</fullName>
    </submittedName>
</protein>
<dbReference type="Pfam" id="PF07905">
    <property type="entry name" value="PucR"/>
    <property type="match status" value="1"/>
</dbReference>
<name>A0A6L3VSU0_9ACTN</name>
<dbReference type="Pfam" id="PF13556">
    <property type="entry name" value="HTH_30"/>
    <property type="match status" value="1"/>
</dbReference>
<dbReference type="RefSeq" id="WP_151544369.1">
    <property type="nucleotide sequence ID" value="NZ_WBMR01000140.1"/>
</dbReference>
<dbReference type="InterPro" id="IPR042070">
    <property type="entry name" value="PucR_C-HTH_sf"/>
</dbReference>
<dbReference type="OrthoDB" id="3170447at2"/>
<dbReference type="PANTHER" id="PTHR33744:SF1">
    <property type="entry name" value="DNA-BINDING TRANSCRIPTIONAL ACTIVATOR ADER"/>
    <property type="match status" value="1"/>
</dbReference>
<dbReference type="AlphaFoldDB" id="A0A6L3VSU0"/>
<feature type="domain" description="Purine catabolism PurC-like" evidence="1">
    <location>
        <begin position="15"/>
        <end position="125"/>
    </location>
</feature>
<accession>A0A6L3VSU0</accession>
<dbReference type="InterPro" id="IPR051448">
    <property type="entry name" value="CdaR-like_regulators"/>
</dbReference>
<organism evidence="3 4">
    <name type="scientific">Actinomadura montaniterrae</name>
    <dbReference type="NCBI Taxonomy" id="1803903"/>
    <lineage>
        <taxon>Bacteria</taxon>
        <taxon>Bacillati</taxon>
        <taxon>Actinomycetota</taxon>
        <taxon>Actinomycetes</taxon>
        <taxon>Streptosporangiales</taxon>
        <taxon>Thermomonosporaceae</taxon>
        <taxon>Actinomadura</taxon>
    </lineage>
</organism>
<evidence type="ECO:0000313" key="3">
    <source>
        <dbReference type="EMBL" id="KAB2370795.1"/>
    </source>
</evidence>
<dbReference type="InterPro" id="IPR025736">
    <property type="entry name" value="PucR_C-HTH_dom"/>
</dbReference>
<dbReference type="EMBL" id="WBMR01000140">
    <property type="protein sequence ID" value="KAB2370795.1"/>
    <property type="molecule type" value="Genomic_DNA"/>
</dbReference>
<proteinExistence type="predicted"/>
<feature type="domain" description="PucR C-terminal helix-turn-helix" evidence="2">
    <location>
        <begin position="290"/>
        <end position="346"/>
    </location>
</feature>
<keyword evidence="4" id="KW-1185">Reference proteome</keyword>
<comment type="caution">
    <text evidence="3">The sequence shown here is derived from an EMBL/GenBank/DDBJ whole genome shotgun (WGS) entry which is preliminary data.</text>
</comment>
<dbReference type="Gene3D" id="1.10.10.2840">
    <property type="entry name" value="PucR C-terminal helix-turn-helix domain"/>
    <property type="match status" value="1"/>
</dbReference>
<gene>
    <name evidence="3" type="ORF">F9B16_34255</name>
</gene>
<evidence type="ECO:0000259" key="1">
    <source>
        <dbReference type="Pfam" id="PF07905"/>
    </source>
</evidence>
<dbReference type="PANTHER" id="PTHR33744">
    <property type="entry name" value="CARBOHYDRATE DIACID REGULATOR"/>
    <property type="match status" value="1"/>
</dbReference>